<dbReference type="EMBL" id="CADEAL010000846">
    <property type="protein sequence ID" value="CAB1425924.1"/>
    <property type="molecule type" value="Genomic_DNA"/>
</dbReference>
<evidence type="ECO:0000313" key="1">
    <source>
        <dbReference type="EMBL" id="CAB1425924.1"/>
    </source>
</evidence>
<protein>
    <submittedName>
        <fullName evidence="1">Uncharacterized protein</fullName>
    </submittedName>
</protein>
<proteinExistence type="predicted"/>
<keyword evidence="2" id="KW-1185">Reference proteome</keyword>
<reference evidence="1" key="1">
    <citation type="submission" date="2020-03" db="EMBL/GenBank/DDBJ databases">
        <authorList>
            <person name="Weist P."/>
        </authorList>
    </citation>
    <scope>NUCLEOTIDE SEQUENCE</scope>
</reference>
<evidence type="ECO:0000313" key="2">
    <source>
        <dbReference type="Proteomes" id="UP001153269"/>
    </source>
</evidence>
<comment type="caution">
    <text evidence="1">The sequence shown here is derived from an EMBL/GenBank/DDBJ whole genome shotgun (WGS) entry which is preliminary data.</text>
</comment>
<gene>
    <name evidence="1" type="ORF">PLEPLA_LOCUS13858</name>
</gene>
<accession>A0A9N7U925</accession>
<dbReference type="Proteomes" id="UP001153269">
    <property type="component" value="Unassembled WGS sequence"/>
</dbReference>
<dbReference type="AlphaFoldDB" id="A0A9N7U925"/>
<sequence length="165" mass="19006">MWCFCSPRRSDVFVSEQTRWPRNTPILGLTCTHIANPLLCYDLLQALLRCRSARVGAVNRDSVLWVYYLINPKSSAYGSSFQEPRINRGGFTLVLLHDRHHTAEITLYRYLPVVVGLLEQGLKTNEEKYLCPRSHCNRALRNFVLITEPQSKNCFCFSHSDLTKA</sequence>
<organism evidence="1 2">
    <name type="scientific">Pleuronectes platessa</name>
    <name type="common">European plaice</name>
    <dbReference type="NCBI Taxonomy" id="8262"/>
    <lineage>
        <taxon>Eukaryota</taxon>
        <taxon>Metazoa</taxon>
        <taxon>Chordata</taxon>
        <taxon>Craniata</taxon>
        <taxon>Vertebrata</taxon>
        <taxon>Euteleostomi</taxon>
        <taxon>Actinopterygii</taxon>
        <taxon>Neopterygii</taxon>
        <taxon>Teleostei</taxon>
        <taxon>Neoteleostei</taxon>
        <taxon>Acanthomorphata</taxon>
        <taxon>Carangaria</taxon>
        <taxon>Pleuronectiformes</taxon>
        <taxon>Pleuronectoidei</taxon>
        <taxon>Pleuronectidae</taxon>
        <taxon>Pleuronectes</taxon>
    </lineage>
</organism>
<name>A0A9N7U925_PLEPL</name>